<dbReference type="EMBL" id="CP118615">
    <property type="protein sequence ID" value="WDZ83466.1"/>
    <property type="molecule type" value="Genomic_DNA"/>
</dbReference>
<accession>A0ABY7ZKH9</accession>
<name>A0ABY7ZKH9_9ACTN</name>
<sequence length="846" mass="89937">MTGLDFLAAGNVRAATYRVSGLTEEHRRELARELVEYVRQQPPGSWWSQRRATALAVLAVGCLPSAAQVARMLGRRSVSLRLAAAHPVIEVARQRGVPWLADLAYRLADRLAPTDPEDGWFFVADLVTAEQAPPPTGDTFVSGWVAAVLWPPEQQRALPLRNRLAADPFLDALVPRLFEVDGLGARLATEDFRTRETMGIPRALADLARTGRLDRAALLDGCLSRLLRDDRPAALRPFVALHDLLAPTVGEVAARGHGYLRLLADAPVAVATMAQKTVRRWDGVEVEAFLDVSAAVLLRPDKALVRAQVGELDRLARRRPDRAAEIVEVLAGALTHPAAEVRDRAGAVAARHGYRPAPPVVVTPAGDDLPPPAGPAPAEPPLSDPDEVAEQVGVLLAGTLTAVPLERILDGLVRLAGAERSRLVRALVPVLDRHRGRLSEHQWDPCCLCGVLDGVLRAATDPGHAEPRRGRWHALMAAVGRLPEARRQLTEPRVPAPHRLLRARLAEIAGRVGEPGRPGLLAAPTSTTGEVDPGTLYERIAHLGATEPWRWDLAQALLRLPAGVDEPLAGKAAALGTPAGDQLAQWLRHGGLPRPVAEVVTVHRRERRRPYDWEYDRLPEQRTLVRMDPPDGYADRYGLLTLPPVPVGTGYGRWATLWPAVLPGYPGLVAAYLLPEVASGADQDVRDAAATLPLLAECRGDGGPALDLALAYGLGCRHETDRVAALDALLGLAAAGRLDATAVGTHLGALAAAGGLTLTRVSGPLRDAVTAGAPLTVWRLLAAALPALLAAPTAPRGTPDLLTLAAETAAATGGRAAVPGLAEVAARGGSGRLVTEARRLVRVLGG</sequence>
<protein>
    <submittedName>
        <fullName evidence="2">DUF6493 family protein</fullName>
    </submittedName>
</protein>
<reference evidence="2 3" key="1">
    <citation type="submission" date="2023-02" db="EMBL/GenBank/DDBJ databases">
        <authorList>
            <person name="Mo P."/>
        </authorList>
    </citation>
    <scope>NUCLEOTIDE SEQUENCE [LARGE SCALE GENOMIC DNA]</scope>
    <source>
        <strain evidence="2 3">HUAS 3</strain>
    </source>
</reference>
<feature type="compositionally biased region" description="Pro residues" evidence="1">
    <location>
        <begin position="369"/>
        <end position="383"/>
    </location>
</feature>
<keyword evidence="3" id="KW-1185">Reference proteome</keyword>
<feature type="region of interest" description="Disordered" evidence="1">
    <location>
        <begin position="364"/>
        <end position="385"/>
    </location>
</feature>
<evidence type="ECO:0000256" key="1">
    <source>
        <dbReference type="SAM" id="MobiDB-lite"/>
    </source>
</evidence>
<dbReference type="RefSeq" id="WP_275029993.1">
    <property type="nucleotide sequence ID" value="NZ_CP118615.1"/>
</dbReference>
<proteinExistence type="predicted"/>
<gene>
    <name evidence="2" type="ORF">PVK37_23810</name>
</gene>
<organism evidence="2 3">
    <name type="scientific">Micromonospora cathayae</name>
    <dbReference type="NCBI Taxonomy" id="3028804"/>
    <lineage>
        <taxon>Bacteria</taxon>
        <taxon>Bacillati</taxon>
        <taxon>Actinomycetota</taxon>
        <taxon>Actinomycetes</taxon>
        <taxon>Micromonosporales</taxon>
        <taxon>Micromonosporaceae</taxon>
        <taxon>Micromonospora</taxon>
    </lineage>
</organism>
<dbReference type="Proteomes" id="UP001219605">
    <property type="component" value="Chromosome"/>
</dbReference>
<evidence type="ECO:0000313" key="2">
    <source>
        <dbReference type="EMBL" id="WDZ83466.1"/>
    </source>
</evidence>
<evidence type="ECO:0000313" key="3">
    <source>
        <dbReference type="Proteomes" id="UP001219605"/>
    </source>
</evidence>